<keyword evidence="1" id="KW-0328">Glycosyltransferase</keyword>
<dbReference type="Gene3D" id="3.90.228.10">
    <property type="match status" value="1"/>
</dbReference>
<dbReference type="PANTHER" id="PTHR45740:SF2">
    <property type="entry name" value="POLY [ADP-RIBOSE] POLYMERASE"/>
    <property type="match status" value="1"/>
</dbReference>
<feature type="compositionally biased region" description="Low complexity" evidence="2">
    <location>
        <begin position="214"/>
        <end position="227"/>
    </location>
</feature>
<gene>
    <name evidence="4" type="ORF">EVOR1521_LOCUS29222</name>
</gene>
<reference evidence="4" key="1">
    <citation type="submission" date="2023-08" db="EMBL/GenBank/DDBJ databases">
        <authorList>
            <person name="Chen Y."/>
            <person name="Shah S."/>
            <person name="Dougan E. K."/>
            <person name="Thang M."/>
            <person name="Chan C."/>
        </authorList>
    </citation>
    <scope>NUCLEOTIDE SEQUENCE</scope>
</reference>
<dbReference type="PANTHER" id="PTHR45740">
    <property type="entry name" value="POLY [ADP-RIBOSE] POLYMERASE"/>
    <property type="match status" value="1"/>
</dbReference>
<evidence type="ECO:0000256" key="1">
    <source>
        <dbReference type="RuleBase" id="RU362114"/>
    </source>
</evidence>
<dbReference type="EC" id="2.4.2.-" evidence="1"/>
<dbReference type="PROSITE" id="PS51059">
    <property type="entry name" value="PARP_CATALYTIC"/>
    <property type="match status" value="1"/>
</dbReference>
<feature type="region of interest" description="Disordered" evidence="2">
    <location>
        <begin position="175"/>
        <end position="229"/>
    </location>
</feature>
<evidence type="ECO:0000313" key="5">
    <source>
        <dbReference type="Proteomes" id="UP001178507"/>
    </source>
</evidence>
<dbReference type="InterPro" id="IPR012317">
    <property type="entry name" value="Poly(ADP-ribose)pol_cat_dom"/>
</dbReference>
<dbReference type="Pfam" id="PF00644">
    <property type="entry name" value="PARP"/>
    <property type="match status" value="1"/>
</dbReference>
<dbReference type="GO" id="GO:1990404">
    <property type="term" value="F:NAD+-protein mono-ADP-ribosyltransferase activity"/>
    <property type="evidence" value="ECO:0007669"/>
    <property type="project" value="TreeGrafter"/>
</dbReference>
<dbReference type="Proteomes" id="UP001178507">
    <property type="component" value="Unassembled WGS sequence"/>
</dbReference>
<evidence type="ECO:0000313" key="4">
    <source>
        <dbReference type="EMBL" id="CAJ1407570.1"/>
    </source>
</evidence>
<feature type="compositionally biased region" description="Low complexity" evidence="2">
    <location>
        <begin position="400"/>
        <end position="413"/>
    </location>
</feature>
<dbReference type="SUPFAM" id="SSF56399">
    <property type="entry name" value="ADP-ribosylation"/>
    <property type="match status" value="1"/>
</dbReference>
<dbReference type="InterPro" id="IPR051712">
    <property type="entry name" value="ARTD-AVP"/>
</dbReference>
<feature type="domain" description="PARP catalytic" evidence="3">
    <location>
        <begin position="851"/>
        <end position="1048"/>
    </location>
</feature>
<sequence length="1048" mass="117648">MITRSLYPENIITIPEKEAGIVKTWNALARISQKNAAQDMKPVKEGSVQVYQARLSAWLGFLHEIYFQHNGVDSACLRLEKRVRLLPQDELDRLCHDCYTLSNSHLTRVKDFKARALEGAKQAEAAGCATEAPDAYEEAVLRALSIRSFEKNQLVQGMESEGAWSKCAEVNESDCEDVEVSDVEEPRRSSSALPTVEPSRLGVPLAAPDLGGRAPANSPAESASSMSVKERWAKGVGSKEDWQSMVHDANIFILRSYMALSDREQLTRYVEEATRAFVDAWEYGSLNRDPIATQQILVKIRTHFNRQLHKALACLDLQSLDDLRAAAEGSGGSAPEIQLLDPRISKMMAAHSRYLLQMAMAVGDRKALALALVESSRLMGELPESELVPASPDRAEEPTELAPAEPAEPTSSPMVEPEIEREDSRERDSEGELAGFEEMSLVGGDPWLSLTADEGRQIGPNALFAAKSSSQLFQMAREMYRQKLFDDSRQLLLSDAARELLGDGQDHFGEAWMQQQLAVMRTKVGSLDSRAKREVESPKFLRSLQALFDLTTRQVITRDRQGKLPTRLKVVKAKRSVNLDAYRAYHARRAEIEAAMQGKRSARLDDCLTIGPTGCYLRKELRSLQGVWIDSKTGARWLVEGKQALRVAAVTAQLLDPIRAASIHDSEDFQELKPVQMPVPFLAAEGSDDLRHPVCPQMFMREVKKRIKDDDDAEENPQDKVPVKARWLGWLDECGSRAVWYCEKTSEYAAWVRDANFQGVWRVSGSYALLLHPDGFREGAAFLDARSSRLRKKVSRSRRGTAWFDRELSILQEEGQILGESGQPPMLMHLVGELYPIWLTELGNGISLYSTTFKGVVDAEGTEICLEPVSEEERPNLANYRPKRTLLGRRTTHVVQPFLSQIWGYRQSATVDLSAKELNTKASELWLFHGTREFAAECITENEFQVKMAGSNRGTMFGPGIYLADSVTKSDEYTDPDPTGLRTMILCRCTMGRAIKQYEGGRECMKACHAGGYHSVKGLRAYNEYIVYDESQVYAEYIIWYRRVYNIE</sequence>
<dbReference type="GO" id="GO:0003950">
    <property type="term" value="F:NAD+ poly-ADP-ribosyltransferase activity"/>
    <property type="evidence" value="ECO:0007669"/>
    <property type="project" value="UniProtKB-UniRule"/>
</dbReference>
<evidence type="ECO:0000256" key="2">
    <source>
        <dbReference type="SAM" id="MobiDB-lite"/>
    </source>
</evidence>
<accession>A0AA36NCP1</accession>
<dbReference type="EMBL" id="CAUJNA010003677">
    <property type="protein sequence ID" value="CAJ1407570.1"/>
    <property type="molecule type" value="Genomic_DNA"/>
</dbReference>
<comment type="caution">
    <text evidence="4">The sequence shown here is derived from an EMBL/GenBank/DDBJ whole genome shotgun (WGS) entry which is preliminary data.</text>
</comment>
<feature type="region of interest" description="Disordered" evidence="2">
    <location>
        <begin position="383"/>
        <end position="432"/>
    </location>
</feature>
<keyword evidence="1" id="KW-0520">NAD</keyword>
<keyword evidence="1" id="KW-0808">Transferase</keyword>
<evidence type="ECO:0000259" key="3">
    <source>
        <dbReference type="PROSITE" id="PS51059"/>
    </source>
</evidence>
<proteinExistence type="predicted"/>
<dbReference type="GO" id="GO:0005634">
    <property type="term" value="C:nucleus"/>
    <property type="evidence" value="ECO:0007669"/>
    <property type="project" value="TreeGrafter"/>
</dbReference>
<protein>
    <recommendedName>
        <fullName evidence="1">Poly [ADP-ribose] polymerase</fullName>
        <shortName evidence="1">PARP</shortName>
        <ecNumber evidence="1">2.4.2.-</ecNumber>
    </recommendedName>
</protein>
<dbReference type="AlphaFoldDB" id="A0AA36NCP1"/>
<organism evidence="4 5">
    <name type="scientific">Effrenium voratum</name>
    <dbReference type="NCBI Taxonomy" id="2562239"/>
    <lineage>
        <taxon>Eukaryota</taxon>
        <taxon>Sar</taxon>
        <taxon>Alveolata</taxon>
        <taxon>Dinophyceae</taxon>
        <taxon>Suessiales</taxon>
        <taxon>Symbiodiniaceae</taxon>
        <taxon>Effrenium</taxon>
    </lineage>
</organism>
<name>A0AA36NCP1_9DINO</name>
<keyword evidence="5" id="KW-1185">Reference proteome</keyword>